<dbReference type="EMBL" id="RBQT01000050">
    <property type="protein sequence ID" value="RMP81113.1"/>
    <property type="molecule type" value="Genomic_DNA"/>
</dbReference>
<comment type="caution">
    <text evidence="1">The sequence shown here is derived from an EMBL/GenBank/DDBJ whole genome shotgun (WGS) entry which is preliminary data.</text>
</comment>
<evidence type="ECO:0000313" key="1">
    <source>
        <dbReference type="EMBL" id="RMP81113.1"/>
    </source>
</evidence>
<proteinExistence type="predicted"/>
<protein>
    <submittedName>
        <fullName evidence="1">Uncharacterized protein</fullName>
    </submittedName>
</protein>
<dbReference type="AlphaFoldDB" id="A0A7Z6U8I9"/>
<evidence type="ECO:0000313" key="2">
    <source>
        <dbReference type="Proteomes" id="UP000282289"/>
    </source>
</evidence>
<reference evidence="1 2" key="1">
    <citation type="submission" date="2018-08" db="EMBL/GenBank/DDBJ databases">
        <title>Recombination of ecologically and evolutionarily significant loci maintains genetic cohesion in the Pseudomonas syringae species complex.</title>
        <authorList>
            <person name="Dillon M."/>
            <person name="Thakur S."/>
            <person name="Almeida R.N.D."/>
            <person name="Weir B.S."/>
            <person name="Guttman D.S."/>
        </authorList>
    </citation>
    <scope>NUCLEOTIDE SEQUENCE [LARGE SCALE GENOMIC DNA]</scope>
    <source>
        <strain evidence="1 2">ICMP 19589</strain>
    </source>
</reference>
<dbReference type="Proteomes" id="UP000282289">
    <property type="component" value="Unassembled WGS sequence"/>
</dbReference>
<organism evidence="1 2">
    <name type="scientific">Pseudomonas syringae pv. actinidiae</name>
    <dbReference type="NCBI Taxonomy" id="103796"/>
    <lineage>
        <taxon>Bacteria</taxon>
        <taxon>Pseudomonadati</taxon>
        <taxon>Pseudomonadota</taxon>
        <taxon>Gammaproteobacteria</taxon>
        <taxon>Pseudomonadales</taxon>
        <taxon>Pseudomonadaceae</taxon>
        <taxon>Pseudomonas</taxon>
        <taxon>Pseudomonas syringae</taxon>
    </lineage>
</organism>
<gene>
    <name evidence="1" type="ORF">ALQ15_113328</name>
</gene>
<sequence>MEKTGKVLEITGNEEKAIVQSLRCSIQMNSKIINQETIENILKADNIDIHTAKVLEQAKAHAEFIHGLNLEIYNINGSLSMRQIVDYRINTLEKSGRTFHGAKECTLKLGRLAPDHPVSWIAKKMENNVLVLIIDRKSNGVIHAMSTTAKTT</sequence>
<name>A0A7Z6U8I9_PSESF</name>
<accession>A0A7Z6U8I9</accession>